<feature type="domain" description="PAS" evidence="7">
    <location>
        <begin position="151"/>
        <end position="196"/>
    </location>
</feature>
<dbReference type="PROSITE" id="PS50109">
    <property type="entry name" value="HIS_KIN"/>
    <property type="match status" value="1"/>
</dbReference>
<dbReference type="SMART" id="SM00091">
    <property type="entry name" value="PAS"/>
    <property type="match status" value="2"/>
</dbReference>
<evidence type="ECO:0000256" key="5">
    <source>
        <dbReference type="ARBA" id="ARBA00022777"/>
    </source>
</evidence>
<evidence type="ECO:0000313" key="10">
    <source>
        <dbReference type="Proteomes" id="UP000009011"/>
    </source>
</evidence>
<dbReference type="HOGENOM" id="CLU_000445_114_71_10"/>
<dbReference type="InterPro" id="IPR036890">
    <property type="entry name" value="HATPase_C_sf"/>
</dbReference>
<dbReference type="Proteomes" id="UP000009011">
    <property type="component" value="Chromosome"/>
</dbReference>
<dbReference type="AlphaFoldDB" id="I6ZPG2"/>
<organism evidence="9 10">
    <name type="scientific">Melioribacter roseus (strain DSM 23840 / JCM 17771 / VKM B-2668 / P3M-2)</name>
    <dbReference type="NCBI Taxonomy" id="1191523"/>
    <lineage>
        <taxon>Bacteria</taxon>
        <taxon>Pseudomonadati</taxon>
        <taxon>Ignavibacteriota</taxon>
        <taxon>Ignavibacteria</taxon>
        <taxon>Ignavibacteriales</taxon>
        <taxon>Melioribacteraceae</taxon>
        <taxon>Melioribacter</taxon>
    </lineage>
</organism>
<dbReference type="Gene3D" id="1.10.287.130">
    <property type="match status" value="1"/>
</dbReference>
<protein>
    <recommendedName>
        <fullName evidence="2">histidine kinase</fullName>
        <ecNumber evidence="2">2.7.13.3</ecNumber>
    </recommendedName>
</protein>
<dbReference type="PATRIC" id="fig|1191523.3.peg.695"/>
<accession>I6ZPG2</accession>
<dbReference type="PROSITE" id="PS50112">
    <property type="entry name" value="PAS"/>
    <property type="match status" value="2"/>
</dbReference>
<dbReference type="Pfam" id="PF13426">
    <property type="entry name" value="PAS_9"/>
    <property type="match status" value="1"/>
</dbReference>
<dbReference type="eggNOG" id="COG2205">
    <property type="taxonomic scope" value="Bacteria"/>
</dbReference>
<proteinExistence type="predicted"/>
<feature type="domain" description="Histidine kinase" evidence="6">
    <location>
        <begin position="294"/>
        <end position="512"/>
    </location>
</feature>
<dbReference type="InterPro" id="IPR003661">
    <property type="entry name" value="HisK_dim/P_dom"/>
</dbReference>
<dbReference type="InterPro" id="IPR003594">
    <property type="entry name" value="HATPase_dom"/>
</dbReference>
<dbReference type="PRINTS" id="PR00344">
    <property type="entry name" value="BCTRLSENSOR"/>
</dbReference>
<dbReference type="Gene3D" id="3.30.450.20">
    <property type="entry name" value="PAS domain"/>
    <property type="match status" value="2"/>
</dbReference>
<dbReference type="SUPFAM" id="SSF55874">
    <property type="entry name" value="ATPase domain of HSP90 chaperone/DNA topoisomerase II/histidine kinase"/>
    <property type="match status" value="1"/>
</dbReference>
<dbReference type="InterPro" id="IPR036097">
    <property type="entry name" value="HisK_dim/P_sf"/>
</dbReference>
<dbReference type="CDD" id="cd00130">
    <property type="entry name" value="PAS"/>
    <property type="match status" value="2"/>
</dbReference>
<dbReference type="InterPro" id="IPR004358">
    <property type="entry name" value="Sig_transdc_His_kin-like_C"/>
</dbReference>
<feature type="domain" description="PAS" evidence="7">
    <location>
        <begin position="23"/>
        <end position="95"/>
    </location>
</feature>
<dbReference type="EMBL" id="CP003557">
    <property type="protein sequence ID" value="AFN73909.1"/>
    <property type="molecule type" value="Genomic_DNA"/>
</dbReference>
<dbReference type="PROSITE" id="PS50113">
    <property type="entry name" value="PAC"/>
    <property type="match status" value="2"/>
</dbReference>
<dbReference type="PANTHER" id="PTHR43047">
    <property type="entry name" value="TWO-COMPONENT HISTIDINE PROTEIN KINASE"/>
    <property type="match status" value="1"/>
</dbReference>
<feature type="domain" description="PAC" evidence="8">
    <location>
        <begin position="224"/>
        <end position="276"/>
    </location>
</feature>
<keyword evidence="5 9" id="KW-0418">Kinase</keyword>
<dbReference type="eggNOG" id="COG2202">
    <property type="taxonomic scope" value="Bacteria"/>
</dbReference>
<evidence type="ECO:0000256" key="4">
    <source>
        <dbReference type="ARBA" id="ARBA00022679"/>
    </source>
</evidence>
<dbReference type="SMART" id="SM00086">
    <property type="entry name" value="PAC"/>
    <property type="match status" value="2"/>
</dbReference>
<dbReference type="InterPro" id="IPR001610">
    <property type="entry name" value="PAC"/>
</dbReference>
<dbReference type="Pfam" id="PF02518">
    <property type="entry name" value="HATPase_c"/>
    <property type="match status" value="1"/>
</dbReference>
<dbReference type="CDD" id="cd00082">
    <property type="entry name" value="HisKA"/>
    <property type="match status" value="1"/>
</dbReference>
<feature type="domain" description="PAC" evidence="8">
    <location>
        <begin position="98"/>
        <end position="150"/>
    </location>
</feature>
<dbReference type="SUPFAM" id="SSF47384">
    <property type="entry name" value="Homodimeric domain of signal transducing histidine kinase"/>
    <property type="match status" value="1"/>
</dbReference>
<dbReference type="InterPro" id="IPR013655">
    <property type="entry name" value="PAS_fold_3"/>
</dbReference>
<reference evidence="9 10" key="1">
    <citation type="journal article" date="2013" name="PLoS ONE">
        <title>Genomic analysis of Melioribacter roseus, facultatively anaerobic organotrophic bacterium representing a novel deep lineage within Bacteriodetes/Chlorobi group.</title>
        <authorList>
            <person name="Kadnikov V.V."/>
            <person name="Mardanov A.V."/>
            <person name="Podosokorskaya O.A."/>
            <person name="Gavrilov S.N."/>
            <person name="Kublanov I.V."/>
            <person name="Beletsky A.V."/>
            <person name="Bonch-Osmolovskaya E.A."/>
            <person name="Ravin N.V."/>
        </authorList>
    </citation>
    <scope>NUCLEOTIDE SEQUENCE [LARGE SCALE GENOMIC DNA]</scope>
    <source>
        <strain evidence="10">JCM 17771 / P3M-2</strain>
    </source>
</reference>
<evidence type="ECO:0000256" key="3">
    <source>
        <dbReference type="ARBA" id="ARBA00022553"/>
    </source>
</evidence>
<dbReference type="NCBIfam" id="TIGR00229">
    <property type="entry name" value="sensory_box"/>
    <property type="match status" value="2"/>
</dbReference>
<keyword evidence="4" id="KW-0808">Transferase</keyword>
<dbReference type="OrthoDB" id="9796457at2"/>
<sequence length="512" mass="58983">MDSINTNKTIYDESVFPHDHIDPENLFKIITEFSIDWIYWLDPHNKLIYSSPSCRYITGYSKEEFFSDQSLLIKIIAPEDKSRFISHTRDVLRGKIFCSEEFRIITKSGQTRWIAHNCQAVYDDDNKYIGRYISNRDITDIKKAHQDVRAKDKQLTDIYNEVKVGCYRMSPDGKLISINESLREILGYKSEEAIDKRNFERNTFLNYDERRKYKEEAAAKGTVKNIATACISKEGKILHFRETLSAVKDDNGNLIFFEGSLYDITKQKEAELSLLETEAQKRNLEKLKTEFLATISHEIRTPINVILNLIQILKSDLANVYVHSEIIESAAIIETETFRIQRTIELILEMSQLAANDFEINPEKVDLHKVINEVYDKYINAARRKNIELTVINRSDSPVVYADKYSCIQIFTQLIDNAIKYTSHGDAVVLITEKSGKVIVEVKDTGVGIKKEYIPYLFSTFSQEDNSYSRMFEGTGLGLAVVKKHCDLNDALIEVESEKNKGAVFRVVFDKA</sequence>
<evidence type="ECO:0000259" key="8">
    <source>
        <dbReference type="PROSITE" id="PS50113"/>
    </source>
</evidence>
<dbReference type="InterPro" id="IPR005467">
    <property type="entry name" value="His_kinase_dom"/>
</dbReference>
<dbReference type="PANTHER" id="PTHR43047:SF72">
    <property type="entry name" value="OSMOSENSING HISTIDINE PROTEIN KINASE SLN1"/>
    <property type="match status" value="1"/>
</dbReference>
<comment type="catalytic activity">
    <reaction evidence="1">
        <text>ATP + protein L-histidine = ADP + protein N-phospho-L-histidine.</text>
        <dbReference type="EC" id="2.7.13.3"/>
    </reaction>
</comment>
<dbReference type="InterPro" id="IPR000014">
    <property type="entry name" value="PAS"/>
</dbReference>
<dbReference type="GO" id="GO:0009927">
    <property type="term" value="F:histidine phosphotransfer kinase activity"/>
    <property type="evidence" value="ECO:0007669"/>
    <property type="project" value="TreeGrafter"/>
</dbReference>
<dbReference type="GO" id="GO:0000155">
    <property type="term" value="F:phosphorelay sensor kinase activity"/>
    <property type="evidence" value="ECO:0007669"/>
    <property type="project" value="InterPro"/>
</dbReference>
<evidence type="ECO:0000256" key="1">
    <source>
        <dbReference type="ARBA" id="ARBA00000085"/>
    </source>
</evidence>
<keyword evidence="3" id="KW-0597">Phosphoprotein</keyword>
<dbReference type="KEGG" id="mro:MROS_0666"/>
<evidence type="ECO:0000256" key="2">
    <source>
        <dbReference type="ARBA" id="ARBA00012438"/>
    </source>
</evidence>
<evidence type="ECO:0000259" key="7">
    <source>
        <dbReference type="PROSITE" id="PS50112"/>
    </source>
</evidence>
<gene>
    <name evidence="9" type="ordered locus">MROS_0666</name>
</gene>
<keyword evidence="10" id="KW-1185">Reference proteome</keyword>
<name>I6ZPG2_MELRP</name>
<dbReference type="SUPFAM" id="SSF55785">
    <property type="entry name" value="PYP-like sensor domain (PAS domain)"/>
    <property type="match status" value="2"/>
</dbReference>
<dbReference type="InterPro" id="IPR035965">
    <property type="entry name" value="PAS-like_dom_sf"/>
</dbReference>
<evidence type="ECO:0000259" key="6">
    <source>
        <dbReference type="PROSITE" id="PS50109"/>
    </source>
</evidence>
<evidence type="ECO:0000313" key="9">
    <source>
        <dbReference type="EMBL" id="AFN73909.1"/>
    </source>
</evidence>
<dbReference type="EC" id="2.7.13.3" evidence="2"/>
<dbReference type="SMART" id="SM00388">
    <property type="entry name" value="HisKA"/>
    <property type="match status" value="1"/>
</dbReference>
<dbReference type="SMART" id="SM00387">
    <property type="entry name" value="HATPase_c"/>
    <property type="match status" value="1"/>
</dbReference>
<dbReference type="Pfam" id="PF08447">
    <property type="entry name" value="PAS_3"/>
    <property type="match status" value="1"/>
</dbReference>
<dbReference type="InterPro" id="IPR000700">
    <property type="entry name" value="PAS-assoc_C"/>
</dbReference>
<dbReference type="Gene3D" id="3.30.565.10">
    <property type="entry name" value="Histidine kinase-like ATPase, C-terminal domain"/>
    <property type="match status" value="1"/>
</dbReference>
<dbReference type="GO" id="GO:0005886">
    <property type="term" value="C:plasma membrane"/>
    <property type="evidence" value="ECO:0007669"/>
    <property type="project" value="TreeGrafter"/>
</dbReference>
<dbReference type="Pfam" id="PF00512">
    <property type="entry name" value="HisKA"/>
    <property type="match status" value="1"/>
</dbReference>
<dbReference type="STRING" id="1191523.MROS_0666"/>
<dbReference type="RefSeq" id="WP_014855346.1">
    <property type="nucleotide sequence ID" value="NC_018178.1"/>
</dbReference>